<dbReference type="GO" id="GO:0002161">
    <property type="term" value="F:aminoacyl-tRNA deacylase activity"/>
    <property type="evidence" value="ECO:0007669"/>
    <property type="project" value="InterPro"/>
</dbReference>
<evidence type="ECO:0000256" key="2">
    <source>
        <dbReference type="ARBA" id="ARBA00013169"/>
    </source>
</evidence>
<dbReference type="RefSeq" id="XP_030853544.1">
    <property type="nucleotide sequence ID" value="XM_030997684.1"/>
</dbReference>
<dbReference type="InParanoid" id="A0A7M7PQG4"/>
<keyword evidence="6 10" id="KW-0648">Protein biosynthesis</keyword>
<proteinExistence type="inferred from homology"/>
<dbReference type="InterPro" id="IPR014729">
    <property type="entry name" value="Rossmann-like_a/b/a_fold"/>
</dbReference>
<keyword evidence="4 10" id="KW-0547">Nucleotide-binding</keyword>
<accession>A0A7M7PQG4</accession>
<evidence type="ECO:0000256" key="6">
    <source>
        <dbReference type="ARBA" id="ARBA00022917"/>
    </source>
</evidence>
<name>A0A7M7PQG4_STRPU</name>
<dbReference type="GO" id="GO:0005524">
    <property type="term" value="F:ATP binding"/>
    <property type="evidence" value="ECO:0007669"/>
    <property type="project" value="UniProtKB-KW"/>
</dbReference>
<keyword evidence="11" id="KW-0175">Coiled coil</keyword>
<keyword evidence="16" id="KW-1185">Reference proteome</keyword>
<dbReference type="FunFam" id="3.40.50.620:FF:000120">
    <property type="entry name" value="Valine--tRNA ligase, mitochondrial"/>
    <property type="match status" value="1"/>
</dbReference>
<feature type="coiled-coil region" evidence="11">
    <location>
        <begin position="1050"/>
        <end position="1121"/>
    </location>
</feature>
<evidence type="ECO:0000259" key="14">
    <source>
        <dbReference type="Pfam" id="PF08264"/>
    </source>
</evidence>
<dbReference type="GO" id="GO:0005829">
    <property type="term" value="C:cytosol"/>
    <property type="evidence" value="ECO:0000318"/>
    <property type="project" value="GO_Central"/>
</dbReference>
<dbReference type="Gene3D" id="3.40.50.620">
    <property type="entry name" value="HUPs"/>
    <property type="match status" value="2"/>
</dbReference>
<dbReference type="InterPro" id="IPR013155">
    <property type="entry name" value="M/V/L/I-tRNA-synth_anticd-bd"/>
</dbReference>
<keyword evidence="3 10" id="KW-0436">Ligase</keyword>
<evidence type="ECO:0000256" key="12">
    <source>
        <dbReference type="SAM" id="MobiDB-lite"/>
    </source>
</evidence>
<reference evidence="16" key="1">
    <citation type="submission" date="2015-02" db="EMBL/GenBank/DDBJ databases">
        <title>Genome sequencing for Strongylocentrotus purpuratus.</title>
        <authorList>
            <person name="Murali S."/>
            <person name="Liu Y."/>
            <person name="Vee V."/>
            <person name="English A."/>
            <person name="Wang M."/>
            <person name="Skinner E."/>
            <person name="Han Y."/>
            <person name="Muzny D.M."/>
            <person name="Worley K.C."/>
            <person name="Gibbs R.A."/>
        </authorList>
    </citation>
    <scope>NUCLEOTIDE SEQUENCE</scope>
</reference>
<dbReference type="InterPro" id="IPR001412">
    <property type="entry name" value="aa-tRNA-synth_I_CS"/>
</dbReference>
<evidence type="ECO:0000256" key="11">
    <source>
        <dbReference type="SAM" id="Coils"/>
    </source>
</evidence>
<evidence type="ECO:0000256" key="4">
    <source>
        <dbReference type="ARBA" id="ARBA00022741"/>
    </source>
</evidence>
<evidence type="ECO:0000313" key="16">
    <source>
        <dbReference type="Proteomes" id="UP000007110"/>
    </source>
</evidence>
<comment type="catalytic activity">
    <reaction evidence="9">
        <text>tRNA(Val) + L-valine + ATP = L-valyl-tRNA(Val) + AMP + diphosphate</text>
        <dbReference type="Rhea" id="RHEA:10704"/>
        <dbReference type="Rhea" id="RHEA-COMP:9672"/>
        <dbReference type="Rhea" id="RHEA-COMP:9708"/>
        <dbReference type="ChEBI" id="CHEBI:30616"/>
        <dbReference type="ChEBI" id="CHEBI:33019"/>
        <dbReference type="ChEBI" id="CHEBI:57762"/>
        <dbReference type="ChEBI" id="CHEBI:78442"/>
        <dbReference type="ChEBI" id="CHEBI:78537"/>
        <dbReference type="ChEBI" id="CHEBI:456215"/>
        <dbReference type="EC" id="6.1.1.9"/>
    </reaction>
</comment>
<dbReference type="SUPFAM" id="SSF52374">
    <property type="entry name" value="Nucleotidylyl transferase"/>
    <property type="match status" value="1"/>
</dbReference>
<dbReference type="InterPro" id="IPR002303">
    <property type="entry name" value="Valyl-tRNA_ligase"/>
</dbReference>
<evidence type="ECO:0000256" key="5">
    <source>
        <dbReference type="ARBA" id="ARBA00022840"/>
    </source>
</evidence>
<dbReference type="InterPro" id="IPR009080">
    <property type="entry name" value="tRNAsynth_Ia_anticodon-bd"/>
</dbReference>
<evidence type="ECO:0000256" key="8">
    <source>
        <dbReference type="ARBA" id="ARBA00029936"/>
    </source>
</evidence>
<dbReference type="AlphaFoldDB" id="A0A7M7PQG4"/>
<feature type="domain" description="Aminoacyl-tRNA synthetase class Ia" evidence="13">
    <location>
        <begin position="171"/>
        <end position="798"/>
    </location>
</feature>
<evidence type="ECO:0000256" key="7">
    <source>
        <dbReference type="ARBA" id="ARBA00023146"/>
    </source>
</evidence>
<dbReference type="OMA" id="PPNCATN"/>
<dbReference type="PANTHER" id="PTHR11946">
    <property type="entry name" value="VALYL-TRNA SYNTHETASES"/>
    <property type="match status" value="1"/>
</dbReference>
<dbReference type="PROSITE" id="PS00178">
    <property type="entry name" value="AA_TRNA_LIGASE_I"/>
    <property type="match status" value="1"/>
</dbReference>
<keyword evidence="5 10" id="KW-0067">ATP-binding</keyword>
<feature type="domain" description="Methionyl/Valyl/Leucyl/Isoleucyl-tRNA synthetase anticodon-binding" evidence="14">
    <location>
        <begin position="844"/>
        <end position="992"/>
    </location>
</feature>
<dbReference type="EC" id="6.1.1.9" evidence="2"/>
<protein>
    <recommendedName>
        <fullName evidence="2">valine--tRNA ligase</fullName>
        <ecNumber evidence="2">6.1.1.9</ecNumber>
    </recommendedName>
    <alternativeName>
        <fullName evidence="8">Valyl-tRNA synthetase</fullName>
    </alternativeName>
</protein>
<dbReference type="Gene3D" id="1.10.730.10">
    <property type="entry name" value="Isoleucyl-tRNA Synthetase, Domain 1"/>
    <property type="match status" value="1"/>
</dbReference>
<dbReference type="Pfam" id="PF08264">
    <property type="entry name" value="Anticodon_1"/>
    <property type="match status" value="1"/>
</dbReference>
<dbReference type="NCBIfam" id="NF004349">
    <property type="entry name" value="PRK05729.1"/>
    <property type="match status" value="1"/>
</dbReference>
<dbReference type="InterPro" id="IPR033705">
    <property type="entry name" value="Anticodon_Ia_Val"/>
</dbReference>
<reference evidence="15" key="2">
    <citation type="submission" date="2021-01" db="UniProtKB">
        <authorList>
            <consortium name="EnsemblMetazoa"/>
        </authorList>
    </citation>
    <scope>IDENTIFICATION</scope>
</reference>
<feature type="compositionally biased region" description="Low complexity" evidence="12">
    <location>
        <begin position="76"/>
        <end position="92"/>
    </location>
</feature>
<dbReference type="InterPro" id="IPR002300">
    <property type="entry name" value="aa-tRNA-synth_Ia"/>
</dbReference>
<organism evidence="15 16">
    <name type="scientific">Strongylocentrotus purpuratus</name>
    <name type="common">Purple sea urchin</name>
    <dbReference type="NCBI Taxonomy" id="7668"/>
    <lineage>
        <taxon>Eukaryota</taxon>
        <taxon>Metazoa</taxon>
        <taxon>Echinodermata</taxon>
        <taxon>Eleutherozoa</taxon>
        <taxon>Echinozoa</taxon>
        <taxon>Echinoidea</taxon>
        <taxon>Euechinoidea</taxon>
        <taxon>Echinacea</taxon>
        <taxon>Camarodonta</taxon>
        <taxon>Echinidea</taxon>
        <taxon>Strongylocentrotidae</taxon>
        <taxon>Strongylocentrotus</taxon>
    </lineage>
</organism>
<feature type="compositionally biased region" description="Basic and acidic residues" evidence="12">
    <location>
        <begin position="109"/>
        <end position="123"/>
    </location>
</feature>
<dbReference type="NCBIfam" id="TIGR00422">
    <property type="entry name" value="valS"/>
    <property type="match status" value="1"/>
</dbReference>
<dbReference type="GO" id="GO:0006438">
    <property type="term" value="P:valyl-tRNA aminoacylation"/>
    <property type="evidence" value="ECO:0000318"/>
    <property type="project" value="GO_Central"/>
</dbReference>
<dbReference type="KEGG" id="spu:576254"/>
<dbReference type="Gene3D" id="3.90.740.10">
    <property type="entry name" value="Valyl/Leucyl/Isoleucyl-tRNA synthetase, editing domain"/>
    <property type="match status" value="1"/>
</dbReference>
<dbReference type="FunFam" id="3.90.740.10:FF:000005">
    <property type="entry name" value="Valine--tRNA ligase, mitochondrial"/>
    <property type="match status" value="1"/>
</dbReference>
<comment type="similarity">
    <text evidence="1 10">Belongs to the class-I aminoacyl-tRNA synthetase family.</text>
</comment>
<evidence type="ECO:0000256" key="9">
    <source>
        <dbReference type="ARBA" id="ARBA00047552"/>
    </source>
</evidence>
<dbReference type="HAMAP" id="MF_02004">
    <property type="entry name" value="Val_tRNA_synth_type1"/>
    <property type="match status" value="1"/>
</dbReference>
<evidence type="ECO:0000256" key="3">
    <source>
        <dbReference type="ARBA" id="ARBA00022598"/>
    </source>
</evidence>
<evidence type="ECO:0000256" key="1">
    <source>
        <dbReference type="ARBA" id="ARBA00005594"/>
    </source>
</evidence>
<evidence type="ECO:0000256" key="10">
    <source>
        <dbReference type="RuleBase" id="RU363035"/>
    </source>
</evidence>
<dbReference type="InterPro" id="IPR009008">
    <property type="entry name" value="Val/Leu/Ile-tRNA-synth_edit"/>
</dbReference>
<dbReference type="SUPFAM" id="SSF50677">
    <property type="entry name" value="ValRS/IleRS/LeuRS editing domain"/>
    <property type="match status" value="1"/>
</dbReference>
<sequence>MLHRGIQQWYVPLKNSPALWLVHIQRGRCFIGYKQVHTTLSKRFLGHSSYSNVQGAPRTAYLINRRGLHTSQCECTSDGSSSSPGVDSTSSGAGDRQRAKAEKRRRRREKIDEIQRDGEEAPGSRRQGAGQKSWSKKEIVTYDIPTPPGEKKDVSVALPRSYSPSYVEACWYDWWHKMGFFKPESLAKWRNPVEEKEPFVMCLPPPNVTGVLHLGHTLTTTIQDSLIRWKRMVGVPSLWIPGCDHAGIATQVVVEKQIHHEKGITRQDMGREEFIKEVWRWKEEKGGEIYQQLRQLGASLDWDRDNFTMDQKFSHAVREAFVRLHDDGIIYRSSQLVNWSCTLNSAISDIEVDQMSLPGRSSLKVPGYADPVEFGVLTYFAYPIEGSDAEIVVATTRPETMLGDTGIAVHPHDDRYSHLIGQSAVHPFTGRRVPVIADEAVDMAYGTGAVKITPAHDYNDCEMGRRHDLDSLNVIDEEGKIVAEGTEFQGMKRFVARQAVIQALKDRGLYRRTEDNPMSLPICSRSGDIVEPLLKSQWFVKCSEMGQRALRSVETGELKIVPAVYHKTWRHWLANVRDWCISRQLWWGHRIPAYRVEIQGMDPADMMENDHWVSGHTEEEARDKASRKYGVDGHRILLTQDEDVLDTWFSSALFPFAVHGWPHKTPDLQEYYPSSVLETGYDILFFWVARMVMMGQQLTGELPFHKVYLHSMVRDAHGRKMSKSLGNVIDPLDVIHGVSLEQLQSSLLHGNLKLDPKELKVAMKGQRSDFPQGIPECGTDALRFALASYNSQGQDINLNVGQVLEYRHFCNKIWNASKFALSAFEKDFSPQPIDEVLRSATPVDLWILHKLATTIQACHKGFNDVDLPMVTTALYRFWVHNLCDVYLECIKEPLSKTQTEECMTSANVLHTVIDGALRLMHPIMPFLTEELFQRLPRQQNDECPSICVAPYPTLQEHPFIDEAVEEQVEVMLEVVHAVRSLEGMLGLKRGQSKVGITCQDEGVLSNLRRLHHPLATLTRSPHVDISSGEAPPPGSAVLAVGSKCTAYLHLQEASNKAAAERLLARQVKAEHQLSKLKTAMAIPNYELKVPERIQLSNRMKFEELEAEVRSYKELLASLQTMSR</sequence>
<keyword evidence="7 10" id="KW-0030">Aminoacyl-tRNA synthetase</keyword>
<dbReference type="Pfam" id="PF00133">
    <property type="entry name" value="tRNA-synt_1"/>
    <property type="match status" value="1"/>
</dbReference>
<dbReference type="FunFam" id="3.40.50.620:FF:000020">
    <property type="entry name" value="Valine--tRNA ligase, mitochondrial"/>
    <property type="match status" value="1"/>
</dbReference>
<evidence type="ECO:0000259" key="13">
    <source>
        <dbReference type="Pfam" id="PF00133"/>
    </source>
</evidence>
<dbReference type="CDD" id="cd07962">
    <property type="entry name" value="Anticodon_Ia_Val"/>
    <property type="match status" value="1"/>
</dbReference>
<feature type="region of interest" description="Disordered" evidence="12">
    <location>
        <begin position="73"/>
        <end position="155"/>
    </location>
</feature>
<evidence type="ECO:0000313" key="15">
    <source>
        <dbReference type="EnsemblMetazoa" id="XP_030853544"/>
    </source>
</evidence>
<dbReference type="EnsemblMetazoa" id="XM_030997684">
    <property type="protein sequence ID" value="XP_030853544"/>
    <property type="gene ID" value="LOC576254"/>
</dbReference>
<dbReference type="SUPFAM" id="SSF47323">
    <property type="entry name" value="Anticodon-binding domain of a subclass of class I aminoacyl-tRNA synthetases"/>
    <property type="match status" value="1"/>
</dbReference>
<dbReference type="FunFam" id="1.10.730.10:FF:000009">
    <property type="entry name" value="Valine--tRNA ligase, mitochondrial"/>
    <property type="match status" value="1"/>
</dbReference>
<dbReference type="Proteomes" id="UP000007110">
    <property type="component" value="Unassembled WGS sequence"/>
</dbReference>
<dbReference type="GeneID" id="576254"/>
<dbReference type="CDD" id="cd00817">
    <property type="entry name" value="ValRS_core"/>
    <property type="match status" value="1"/>
</dbReference>
<dbReference type="PANTHER" id="PTHR11946:SF109">
    <property type="entry name" value="VALINE--TRNA LIGASE"/>
    <property type="match status" value="1"/>
</dbReference>
<dbReference type="GO" id="GO:0004832">
    <property type="term" value="F:valine-tRNA ligase activity"/>
    <property type="evidence" value="ECO:0000318"/>
    <property type="project" value="GO_Central"/>
</dbReference>
<dbReference type="OrthoDB" id="629407at2759"/>
<dbReference type="PRINTS" id="PR00986">
    <property type="entry name" value="TRNASYNTHVAL"/>
</dbReference>